<keyword evidence="5" id="KW-0769">Symport</keyword>
<dbReference type="PROSITE" id="PS00713">
    <property type="entry name" value="NA_DICARBOXYL_SYMP_1"/>
    <property type="match status" value="1"/>
</dbReference>
<dbReference type="Proteomes" id="UP000319769">
    <property type="component" value="Unassembled WGS sequence"/>
</dbReference>
<evidence type="ECO:0000256" key="4">
    <source>
        <dbReference type="ARBA" id="ARBA00022692"/>
    </source>
</evidence>
<sequence>MHVDTTRSKHPESGRKPLRKRLRKLCTAIYFQVIVGIAVGILVGRFWPHFGESLKPLGDVFISMIKMLVAPIIFITVVLGICGAQSLRKVGRVGLKALIWFEIGTTLALVFGLVVGNIVKPGSGINADTASLNTGQISHYTSGGEDVSTFSGFLSHLVPTSAVGAFADGNILQVLFLAVFFGIAMTLLGKKVEPVKSFLDNVGQIFFRILNMVMRFAPIGAFGAMSYTIATYGLGSIAQLGSLIACMYATAILFVLLVLGSATRLSGLSIFRLLRYIRQELLIGFGTASSESVLPQLMRKLEHLGISRSTVGLTVPSGYSFNLDGTAIYLTLASLFIAQATNTHLPLAAQISLLVLLVLTSKGGAGVAGAVLFTLAATLEAHAVIPVAGLALILGIDRFLNEARTLTNIVGNTVASVVVARWDKDLDVARARRVLRENDQPSLDDLGGIAGTAESPASPAIAAK</sequence>
<dbReference type="GO" id="GO:0005886">
    <property type="term" value="C:plasma membrane"/>
    <property type="evidence" value="ECO:0007669"/>
    <property type="project" value="UniProtKB-SubCell"/>
</dbReference>
<feature type="transmembrane region" description="Helical" evidence="9">
    <location>
        <begin position="171"/>
        <end position="188"/>
    </location>
</feature>
<dbReference type="InterPro" id="IPR018107">
    <property type="entry name" value="Na-dicarboxylate_symporter_CS"/>
</dbReference>
<dbReference type="Pfam" id="PF00375">
    <property type="entry name" value="SDF"/>
    <property type="match status" value="1"/>
</dbReference>
<comment type="caution">
    <text evidence="10">The sequence shown here is derived from an EMBL/GenBank/DDBJ whole genome shotgun (WGS) entry which is preliminary data.</text>
</comment>
<keyword evidence="4 9" id="KW-0812">Transmembrane</keyword>
<evidence type="ECO:0000256" key="8">
    <source>
        <dbReference type="SAM" id="MobiDB-lite"/>
    </source>
</evidence>
<dbReference type="EMBL" id="VMNW02000084">
    <property type="protein sequence ID" value="KAA9152753.1"/>
    <property type="molecule type" value="Genomic_DNA"/>
</dbReference>
<evidence type="ECO:0000256" key="5">
    <source>
        <dbReference type="ARBA" id="ARBA00022847"/>
    </source>
</evidence>
<evidence type="ECO:0000256" key="7">
    <source>
        <dbReference type="ARBA" id="ARBA00023136"/>
    </source>
</evidence>
<dbReference type="Gene3D" id="1.10.3860.10">
    <property type="entry name" value="Sodium:dicarboxylate symporter"/>
    <property type="match status" value="1"/>
</dbReference>
<protein>
    <submittedName>
        <fullName evidence="10">C4-dicarboxylate transporter DctA</fullName>
    </submittedName>
</protein>
<evidence type="ECO:0000313" key="10">
    <source>
        <dbReference type="EMBL" id="KAA9152753.1"/>
    </source>
</evidence>
<reference evidence="10" key="1">
    <citation type="submission" date="2019-09" db="EMBL/GenBank/DDBJ databases">
        <authorList>
            <person name="Teo W.F.A."/>
            <person name="Duangmal K."/>
        </authorList>
    </citation>
    <scope>NUCLEOTIDE SEQUENCE [LARGE SCALE GENOMIC DNA]</scope>
    <source>
        <strain evidence="10">K81G1</strain>
    </source>
</reference>
<dbReference type="RefSeq" id="WP_144752249.1">
    <property type="nucleotide sequence ID" value="NZ_VMNW02000084.1"/>
</dbReference>
<feature type="transmembrane region" description="Helical" evidence="9">
    <location>
        <begin position="209"/>
        <end position="230"/>
    </location>
</feature>
<gene>
    <name evidence="10" type="primary">dctA</name>
    <name evidence="10" type="ORF">FPZ12_036235</name>
</gene>
<keyword evidence="3" id="KW-1003">Cell membrane</keyword>
<dbReference type="InterPro" id="IPR001991">
    <property type="entry name" value="Na-dicarboxylate_symporter"/>
</dbReference>
<dbReference type="PRINTS" id="PR00173">
    <property type="entry name" value="EDTRNSPORT"/>
</dbReference>
<dbReference type="GO" id="GO:0015138">
    <property type="term" value="F:fumarate transmembrane transporter activity"/>
    <property type="evidence" value="ECO:0007669"/>
    <property type="project" value="TreeGrafter"/>
</dbReference>
<feature type="transmembrane region" description="Helical" evidence="9">
    <location>
        <begin position="383"/>
        <end position="400"/>
    </location>
</feature>
<dbReference type="GO" id="GO:0070778">
    <property type="term" value="P:L-aspartate transmembrane transport"/>
    <property type="evidence" value="ECO:0007669"/>
    <property type="project" value="TreeGrafter"/>
</dbReference>
<dbReference type="PANTHER" id="PTHR42865:SF1">
    <property type="entry name" value="AEROBIC C4-DICARBOXYLATE TRANSPORT PROTEIN"/>
    <property type="match status" value="1"/>
</dbReference>
<dbReference type="GO" id="GO:0015141">
    <property type="term" value="F:succinate transmembrane transporter activity"/>
    <property type="evidence" value="ECO:0007669"/>
    <property type="project" value="TreeGrafter"/>
</dbReference>
<keyword evidence="6 9" id="KW-1133">Transmembrane helix</keyword>
<dbReference type="SUPFAM" id="SSF118215">
    <property type="entry name" value="Proton glutamate symport protein"/>
    <property type="match status" value="1"/>
</dbReference>
<keyword evidence="7 9" id="KW-0472">Membrane</keyword>
<feature type="region of interest" description="Disordered" evidence="8">
    <location>
        <begin position="445"/>
        <end position="464"/>
    </location>
</feature>
<feature type="transmembrane region" description="Helical" evidence="9">
    <location>
        <begin position="67"/>
        <end position="87"/>
    </location>
</feature>
<dbReference type="PANTHER" id="PTHR42865">
    <property type="entry name" value="PROTON/GLUTAMATE-ASPARTATE SYMPORTER"/>
    <property type="match status" value="1"/>
</dbReference>
<keyword evidence="2" id="KW-0813">Transport</keyword>
<dbReference type="AlphaFoldDB" id="A0A5N0UP59"/>
<feature type="transmembrane region" description="Helical" evidence="9">
    <location>
        <begin position="25"/>
        <end position="47"/>
    </location>
</feature>
<organism evidence="10 11">
    <name type="scientific">Amycolatopsis acidicola</name>
    <dbReference type="NCBI Taxonomy" id="2596893"/>
    <lineage>
        <taxon>Bacteria</taxon>
        <taxon>Bacillati</taxon>
        <taxon>Actinomycetota</taxon>
        <taxon>Actinomycetes</taxon>
        <taxon>Pseudonocardiales</taxon>
        <taxon>Pseudonocardiaceae</taxon>
        <taxon>Amycolatopsis</taxon>
    </lineage>
</organism>
<comment type="subcellular location">
    <subcellularLocation>
        <location evidence="1">Cell membrane</location>
        <topology evidence="1">Multi-pass membrane protein</topology>
    </subcellularLocation>
</comment>
<dbReference type="PROSITE" id="PS00714">
    <property type="entry name" value="NA_DICARBOXYL_SYMP_2"/>
    <property type="match status" value="1"/>
</dbReference>
<name>A0A5N0UP59_9PSEU</name>
<dbReference type="NCBIfam" id="NF002461">
    <property type="entry name" value="PRK01663.1"/>
    <property type="match status" value="1"/>
</dbReference>
<dbReference type="FunFam" id="1.10.3860.10:FF:000001">
    <property type="entry name" value="C4-dicarboxylate transport protein"/>
    <property type="match status" value="1"/>
</dbReference>
<evidence type="ECO:0000256" key="9">
    <source>
        <dbReference type="SAM" id="Phobius"/>
    </source>
</evidence>
<evidence type="ECO:0000256" key="1">
    <source>
        <dbReference type="ARBA" id="ARBA00004651"/>
    </source>
</evidence>
<dbReference type="InterPro" id="IPR036458">
    <property type="entry name" value="Na:dicarbo_symporter_sf"/>
</dbReference>
<proteinExistence type="predicted"/>
<evidence type="ECO:0000256" key="2">
    <source>
        <dbReference type="ARBA" id="ARBA00022448"/>
    </source>
</evidence>
<dbReference type="GO" id="GO:0015366">
    <property type="term" value="F:malate:proton symporter activity"/>
    <property type="evidence" value="ECO:0007669"/>
    <property type="project" value="TreeGrafter"/>
</dbReference>
<accession>A0A5N0UP59</accession>
<feature type="transmembrane region" description="Helical" evidence="9">
    <location>
        <begin position="353"/>
        <end position="377"/>
    </location>
</feature>
<dbReference type="OrthoDB" id="9766690at2"/>
<keyword evidence="11" id="KW-1185">Reference proteome</keyword>
<evidence type="ECO:0000313" key="11">
    <source>
        <dbReference type="Proteomes" id="UP000319769"/>
    </source>
</evidence>
<evidence type="ECO:0000256" key="6">
    <source>
        <dbReference type="ARBA" id="ARBA00022989"/>
    </source>
</evidence>
<feature type="transmembrane region" description="Helical" evidence="9">
    <location>
        <begin position="99"/>
        <end position="119"/>
    </location>
</feature>
<evidence type="ECO:0000256" key="3">
    <source>
        <dbReference type="ARBA" id="ARBA00022475"/>
    </source>
</evidence>
<feature type="transmembrane region" description="Helical" evidence="9">
    <location>
        <begin position="236"/>
        <end position="260"/>
    </location>
</feature>